<dbReference type="InterPro" id="IPR005151">
    <property type="entry name" value="Tail-specific_protease"/>
</dbReference>
<dbReference type="EMBL" id="CP067334">
    <property type="protein sequence ID" value="QXE28156.1"/>
    <property type="molecule type" value="Genomic_DNA"/>
</dbReference>
<dbReference type="InterPro" id="IPR029045">
    <property type="entry name" value="ClpP/crotonase-like_dom_sf"/>
</dbReference>
<gene>
    <name evidence="3" type="ORF">JJJ19_01310</name>
</gene>
<evidence type="ECO:0000259" key="2">
    <source>
        <dbReference type="SMART" id="SM00245"/>
    </source>
</evidence>
<evidence type="ECO:0000313" key="4">
    <source>
        <dbReference type="Proteomes" id="UP000683565"/>
    </source>
</evidence>
<organism evidence="3 4">
    <name type="scientific">Chlamydia buteonis</name>
    <dbReference type="NCBI Taxonomy" id="2494525"/>
    <lineage>
        <taxon>Bacteria</taxon>
        <taxon>Pseudomonadati</taxon>
        <taxon>Chlamydiota</taxon>
        <taxon>Chlamydiia</taxon>
        <taxon>Chlamydiales</taxon>
        <taxon>Chlamydiaceae</taxon>
        <taxon>Chlamydia/Chlamydophila group</taxon>
        <taxon>Chlamydia</taxon>
    </lineage>
</organism>
<dbReference type="InterPro" id="IPR041126">
    <property type="entry name" value="CPAF_PDZ"/>
</dbReference>
<evidence type="ECO:0000313" key="3">
    <source>
        <dbReference type="EMBL" id="QXE28156.1"/>
    </source>
</evidence>
<dbReference type="SUPFAM" id="SSF52096">
    <property type="entry name" value="ClpP/crotonase"/>
    <property type="match status" value="1"/>
</dbReference>
<dbReference type="CDD" id="cd07563">
    <property type="entry name" value="Peptidase_S41_IRBP"/>
    <property type="match status" value="1"/>
</dbReference>
<keyword evidence="1" id="KW-0732">Signal</keyword>
<dbReference type="PANTHER" id="PTHR32060:SF30">
    <property type="entry name" value="CARBOXY-TERMINAL PROCESSING PROTEASE CTPA"/>
    <property type="match status" value="1"/>
</dbReference>
<dbReference type="Gene3D" id="3.90.226.10">
    <property type="entry name" value="2-enoyl-CoA Hydratase, Chain A, domain 1"/>
    <property type="match status" value="1"/>
</dbReference>
<evidence type="ECO:0000256" key="1">
    <source>
        <dbReference type="SAM" id="SignalP"/>
    </source>
</evidence>
<dbReference type="RefSeq" id="WP_131743664.1">
    <property type="nucleotide sequence ID" value="NZ_CAAAFM010000001.1"/>
</dbReference>
<dbReference type="Proteomes" id="UP000683565">
    <property type="component" value="Chromosome"/>
</dbReference>
<protein>
    <submittedName>
        <fullName evidence="3">Protease-like activity factor CPAF</fullName>
    </submittedName>
</protein>
<name>A0ABX8LBG2_9CHLA</name>
<dbReference type="NCBIfam" id="NF033424">
    <property type="entry name" value="chlamy_CPAF"/>
    <property type="match status" value="1"/>
</dbReference>
<reference evidence="3" key="1">
    <citation type="submission" date="2021-01" db="EMBL/GenBank/DDBJ databases">
        <title>Chlamydial infections in birds of prey presented to California wildlife rehabilitation facilities.</title>
        <authorList>
            <person name="Seibert B.A."/>
            <person name="Keel M.K."/>
            <person name="Kelly T.R."/>
            <person name="Nilsen R.A."/>
            <person name="Pesti D.R."/>
            <person name="Ciembor P.X."/>
            <person name="Gregory C.R."/>
            <person name="Ritchie B.W."/>
            <person name="Hawkins M.G."/>
        </authorList>
    </citation>
    <scope>NUCLEOTIDE SEQUENCE [LARGE SCALE GENOMIC DNA]</scope>
    <source>
        <strain evidence="3">SWA</strain>
    </source>
</reference>
<accession>A0ABX8LBG2</accession>
<dbReference type="Gene3D" id="1.20.920.70">
    <property type="match status" value="1"/>
</dbReference>
<keyword evidence="4" id="KW-1185">Reference proteome</keyword>
<dbReference type="Pfam" id="PF17816">
    <property type="entry name" value="PDZ_4"/>
    <property type="match status" value="1"/>
</dbReference>
<feature type="domain" description="Tail specific protease" evidence="2">
    <location>
        <begin position="340"/>
        <end position="558"/>
    </location>
</feature>
<proteinExistence type="predicted"/>
<dbReference type="PANTHER" id="PTHR32060">
    <property type="entry name" value="TAIL-SPECIFIC PROTEASE"/>
    <property type="match status" value="1"/>
</dbReference>
<feature type="chain" id="PRO_5045187451" evidence="1">
    <location>
        <begin position="24"/>
        <end position="605"/>
    </location>
</feature>
<sequence>MKIKQITGLICSLLLGFHFSGSAKTLVHQSAFADLCFLEHLLDIKYAPKDWKHKLFRWDLKDVTDQTRLKLKLEENPSIKYCQGVLSEYISSLNDFHAGITFFATESSYLPYTLKLSSSNRCFVVDVHTYHSDISIGDEILEMDGVPILEAIESIRTGRGAPSDYAAATRTLFSRSAALGHQIPVGIATLKIRRPSGLTRTLKVKWRHTPEHIRDLSLISPLVRNPVIEMKSPRALPLLSSVSDKCLFTNEMVPYFWSELREQYRRGFYSDYNIGSKKGFLPDFGKVIWRAKSGPYHAYIFTATDDCGQSHEIGFLRISTYSWTDMEDRNVENMNSPWEDLNEIIDVLEAKSEALIIDQTNNPGGSVFYLYGLLSRLTDRPLETPKHRMILTQSEVQAAIKWLEMLEGVETDEQARNALGQDMEGYPIDMHAVGYLQKFSHTILKCWESGDINLTTPIPLLGFAHVHPHPEHRYSHPICVLINEEDFSCGDLLPAIMKDNGRALIVGTTTAGAGGFVFTVDFPSRTGIKSCSLTGSLAVRSDGSYIENLGVSPHIFLGFTDADVQTGKYGDYISSVKHTVLQLIEKEENATASHMEESGGKITES</sequence>
<dbReference type="SMART" id="SM00245">
    <property type="entry name" value="TSPc"/>
    <property type="match status" value="1"/>
</dbReference>
<feature type="signal peptide" evidence="1">
    <location>
        <begin position="1"/>
        <end position="23"/>
    </location>
</feature>
<dbReference type="Pfam" id="PF03572">
    <property type="entry name" value="Peptidase_S41"/>
    <property type="match status" value="1"/>
</dbReference>